<feature type="domain" description="FAD/NAD(P)-binding" evidence="7">
    <location>
        <begin position="5"/>
        <end position="300"/>
    </location>
</feature>
<evidence type="ECO:0000259" key="7">
    <source>
        <dbReference type="Pfam" id="PF07992"/>
    </source>
</evidence>
<dbReference type="FunFam" id="3.50.50.60:FF:000034">
    <property type="entry name" value="sulfide:quinone oxidoreductase, mitochondrial"/>
    <property type="match status" value="1"/>
</dbReference>
<dbReference type="PANTHER" id="PTHR10632">
    <property type="entry name" value="SULFIDE:QUINONE OXIDOREDUCTASE"/>
    <property type="match status" value="1"/>
</dbReference>
<name>A0A543DNZ7_9PSEU</name>
<evidence type="ECO:0000256" key="2">
    <source>
        <dbReference type="ARBA" id="ARBA00022630"/>
    </source>
</evidence>
<keyword evidence="3" id="KW-0874">Quinone</keyword>
<dbReference type="SUPFAM" id="SSF51905">
    <property type="entry name" value="FAD/NAD(P)-binding domain"/>
    <property type="match status" value="2"/>
</dbReference>
<dbReference type="GO" id="GO:0048038">
    <property type="term" value="F:quinone binding"/>
    <property type="evidence" value="ECO:0007669"/>
    <property type="project" value="UniProtKB-KW"/>
</dbReference>
<dbReference type="Pfam" id="PF07992">
    <property type="entry name" value="Pyr_redox_2"/>
    <property type="match status" value="1"/>
</dbReference>
<evidence type="ECO:0000256" key="3">
    <source>
        <dbReference type="ARBA" id="ARBA00022719"/>
    </source>
</evidence>
<keyword evidence="4" id="KW-0274">FAD</keyword>
<evidence type="ECO:0000313" key="9">
    <source>
        <dbReference type="Proteomes" id="UP000315677"/>
    </source>
</evidence>
<keyword evidence="5" id="KW-0809">Transit peptide</keyword>
<evidence type="ECO:0000256" key="1">
    <source>
        <dbReference type="ARBA" id="ARBA00001974"/>
    </source>
</evidence>
<keyword evidence="9" id="KW-1185">Reference proteome</keyword>
<dbReference type="Proteomes" id="UP000315677">
    <property type="component" value="Unassembled WGS sequence"/>
</dbReference>
<proteinExistence type="predicted"/>
<gene>
    <name evidence="8" type="ORF">FB558_3596</name>
</gene>
<comment type="caution">
    <text evidence="8">The sequence shown here is derived from an EMBL/GenBank/DDBJ whole genome shotgun (WGS) entry which is preliminary data.</text>
</comment>
<dbReference type="GO" id="GO:0070221">
    <property type="term" value="P:sulfide oxidation, using sulfide:quinone oxidoreductase"/>
    <property type="evidence" value="ECO:0007669"/>
    <property type="project" value="TreeGrafter"/>
</dbReference>
<reference evidence="8 9" key="1">
    <citation type="submission" date="2019-06" db="EMBL/GenBank/DDBJ databases">
        <title>Sequencing the genomes of 1000 actinobacteria strains.</title>
        <authorList>
            <person name="Klenk H.-P."/>
        </authorList>
    </citation>
    <scope>NUCLEOTIDE SEQUENCE [LARGE SCALE GENOMIC DNA]</scope>
    <source>
        <strain evidence="8 9">DSM 45301</strain>
    </source>
</reference>
<evidence type="ECO:0000256" key="5">
    <source>
        <dbReference type="ARBA" id="ARBA00022946"/>
    </source>
</evidence>
<evidence type="ECO:0000256" key="4">
    <source>
        <dbReference type="ARBA" id="ARBA00022827"/>
    </source>
</evidence>
<organism evidence="8 9">
    <name type="scientific">Pseudonocardia kunmingensis</name>
    <dbReference type="NCBI Taxonomy" id="630975"/>
    <lineage>
        <taxon>Bacteria</taxon>
        <taxon>Bacillati</taxon>
        <taxon>Actinomycetota</taxon>
        <taxon>Actinomycetes</taxon>
        <taxon>Pseudonocardiales</taxon>
        <taxon>Pseudonocardiaceae</taxon>
        <taxon>Pseudonocardia</taxon>
    </lineage>
</organism>
<protein>
    <submittedName>
        <fullName evidence="8">Sulfide:quinone oxidoreductase</fullName>
    </submittedName>
</protein>
<evidence type="ECO:0000256" key="6">
    <source>
        <dbReference type="ARBA" id="ARBA00023002"/>
    </source>
</evidence>
<dbReference type="InterPro" id="IPR036188">
    <property type="entry name" value="FAD/NAD-bd_sf"/>
</dbReference>
<dbReference type="InterPro" id="IPR023753">
    <property type="entry name" value="FAD/NAD-binding_dom"/>
</dbReference>
<dbReference type="AlphaFoldDB" id="A0A543DNZ7"/>
<accession>A0A543DNZ7</accession>
<dbReference type="GO" id="GO:0071949">
    <property type="term" value="F:FAD binding"/>
    <property type="evidence" value="ECO:0007669"/>
    <property type="project" value="TreeGrafter"/>
</dbReference>
<keyword evidence="6" id="KW-0560">Oxidoreductase</keyword>
<dbReference type="RefSeq" id="WP_142054887.1">
    <property type="nucleotide sequence ID" value="NZ_VFPA01000002.1"/>
</dbReference>
<evidence type="ECO:0000313" key="8">
    <source>
        <dbReference type="EMBL" id="TQM11056.1"/>
    </source>
</evidence>
<comment type="cofactor">
    <cofactor evidence="1">
        <name>FAD</name>
        <dbReference type="ChEBI" id="CHEBI:57692"/>
    </cofactor>
</comment>
<dbReference type="EMBL" id="VFPA01000002">
    <property type="protein sequence ID" value="TQM11056.1"/>
    <property type="molecule type" value="Genomic_DNA"/>
</dbReference>
<keyword evidence="2" id="KW-0285">Flavoprotein</keyword>
<dbReference type="GO" id="GO:0070224">
    <property type="term" value="F:sulfide:quinone oxidoreductase activity"/>
    <property type="evidence" value="ECO:0007669"/>
    <property type="project" value="TreeGrafter"/>
</dbReference>
<dbReference type="Gene3D" id="3.50.50.60">
    <property type="entry name" value="FAD/NAD(P)-binding domain"/>
    <property type="match status" value="2"/>
</dbReference>
<dbReference type="OrthoDB" id="3248171at2"/>
<sequence>MAGHRIVIVGGGSAGISVAARLRRVGESDVAVIDPVVTHYYQPLWTLVGGGRAPIEESARPQASVMPKGVTWIQKAAVSVDPDARTVELDDGSSVEYSYLVMCPGIQLDWAKVTGLSDALGRDGVSSNYRYELAPATWSFVRELRKGTAVFTMPGGPIKCAGAPQKIAYLAADYWRKEGVLRDIDVHLVLPTPGMFGVKEFAQVLEGVARRYRINVHFQSEMTSVNPVAKEIAVASGDSTTTLPYDVLHAVPPQSAPDWVKKSALADPNSPAGYVEIDKHTMQHTRYSNVFALGDAGSSPNSKTGAAIRKQAPVVVENLRDVMAGRAPGARYEGYASCPLTTSRNHMLLAEFDYSMTPKPSIPYIDTIKERRDMWYLKRYGLPAMYWNAMLRGLA</sequence>
<dbReference type="InterPro" id="IPR015904">
    <property type="entry name" value="Sulphide_quinone_reductase"/>
</dbReference>
<dbReference type="PANTHER" id="PTHR10632:SF2">
    <property type="entry name" value="SULFIDE:QUINONE OXIDOREDUCTASE, MITOCHONDRIAL"/>
    <property type="match status" value="1"/>
</dbReference>